<name>A0A2M7AN81_UNCKA</name>
<evidence type="ECO:0000313" key="7">
    <source>
        <dbReference type="EMBL" id="PIU68848.1"/>
    </source>
</evidence>
<protein>
    <submittedName>
        <fullName evidence="7">Uncharacterized protein</fullName>
    </submittedName>
</protein>
<evidence type="ECO:0000256" key="3">
    <source>
        <dbReference type="ARBA" id="ARBA00022692"/>
    </source>
</evidence>
<dbReference type="InterPro" id="IPR050833">
    <property type="entry name" value="Poly_Biosynth_Transport"/>
</dbReference>
<proteinExistence type="predicted"/>
<comment type="caution">
    <text evidence="7">The sequence shown here is derived from an EMBL/GenBank/DDBJ whole genome shotgun (WGS) entry which is preliminary data.</text>
</comment>
<feature type="transmembrane region" description="Helical" evidence="6">
    <location>
        <begin position="254"/>
        <end position="273"/>
    </location>
</feature>
<keyword evidence="5 6" id="KW-0472">Membrane</keyword>
<organism evidence="7 8">
    <name type="scientific">candidate division WWE3 bacterium CG06_land_8_20_14_3_00_42_16</name>
    <dbReference type="NCBI Taxonomy" id="1975083"/>
    <lineage>
        <taxon>Bacteria</taxon>
        <taxon>Katanobacteria</taxon>
    </lineage>
</organism>
<dbReference type="CDD" id="cd13128">
    <property type="entry name" value="MATE_Wzx_like"/>
    <property type="match status" value="1"/>
</dbReference>
<feature type="transmembrane region" description="Helical" evidence="6">
    <location>
        <begin position="211"/>
        <end position="229"/>
    </location>
</feature>
<sequence length="485" mass="54966">MGTGQRIIKNTFALTISNFVPRAIQTLLVFYAARLVGDVGLGKYYTISSLIAILSLVTDFGLNGLITREIAKDKSDTQKYFWNILFFKIFLFLLSFIFLILTVKILGYSVDILKGAYIFGLFMIISAISSFICAFWQAFEEMKFIGIFATLGSLFNLGITVWLLMRGAGFMSLIWGLVVSSLVTLFLHLIFFGRRASLKFENIDLLFLKKILKVVVPFALISIFSTIYFRQDIIFLSKFKNDAVVGWYGSAHKIIEVLQMVPYAFLGAAYPVFSRTFHENFRNFTFLYRQVFKILIFLSFPIAIGLAVLNRQIILLLYGTNFLNASTSLVILAGVLLLLFPNTLFTIVAMAIDKIKFASLIAFIDIILSIIFNLIFIPSWGLNWSLNGASLTALICETFNFIAFAFYLNRKVFKLDIFKVAVIPFVSAAIMGISVWFLRPFGLWICLAAGAMVYPLMLVIFKGISREEFVFIRGLIFKGKSRFQQ</sequence>
<feature type="transmembrane region" description="Helical" evidence="6">
    <location>
        <begin position="389"/>
        <end position="408"/>
    </location>
</feature>
<gene>
    <name evidence="7" type="ORF">COS81_02410</name>
</gene>
<feature type="transmembrane region" description="Helical" evidence="6">
    <location>
        <begin position="417"/>
        <end position="436"/>
    </location>
</feature>
<evidence type="ECO:0000256" key="6">
    <source>
        <dbReference type="SAM" id="Phobius"/>
    </source>
</evidence>
<feature type="transmembrane region" description="Helical" evidence="6">
    <location>
        <begin position="12"/>
        <end position="32"/>
    </location>
</feature>
<feature type="transmembrane region" description="Helical" evidence="6">
    <location>
        <begin position="330"/>
        <end position="350"/>
    </location>
</feature>
<dbReference type="Proteomes" id="UP000229916">
    <property type="component" value="Unassembled WGS sequence"/>
</dbReference>
<feature type="transmembrane region" description="Helical" evidence="6">
    <location>
        <begin position="116"/>
        <end position="137"/>
    </location>
</feature>
<dbReference type="InterPro" id="IPR002797">
    <property type="entry name" value="Polysacc_synth"/>
</dbReference>
<feature type="transmembrane region" description="Helical" evidence="6">
    <location>
        <begin position="357"/>
        <end position="377"/>
    </location>
</feature>
<evidence type="ECO:0000256" key="4">
    <source>
        <dbReference type="ARBA" id="ARBA00022989"/>
    </source>
</evidence>
<evidence type="ECO:0000256" key="5">
    <source>
        <dbReference type="ARBA" id="ARBA00023136"/>
    </source>
</evidence>
<feature type="transmembrane region" description="Helical" evidence="6">
    <location>
        <begin position="170"/>
        <end position="191"/>
    </location>
</feature>
<feature type="transmembrane region" description="Helical" evidence="6">
    <location>
        <begin position="85"/>
        <end position="110"/>
    </location>
</feature>
<keyword evidence="2" id="KW-1003">Cell membrane</keyword>
<comment type="subcellular location">
    <subcellularLocation>
        <location evidence="1">Cell membrane</location>
        <topology evidence="1">Multi-pass membrane protein</topology>
    </subcellularLocation>
</comment>
<feature type="transmembrane region" description="Helical" evidence="6">
    <location>
        <begin position="294"/>
        <end position="318"/>
    </location>
</feature>
<accession>A0A2M7AN81</accession>
<dbReference type="PANTHER" id="PTHR30250">
    <property type="entry name" value="PST FAMILY PREDICTED COLANIC ACID TRANSPORTER"/>
    <property type="match status" value="1"/>
</dbReference>
<evidence type="ECO:0000313" key="8">
    <source>
        <dbReference type="Proteomes" id="UP000229916"/>
    </source>
</evidence>
<reference evidence="8" key="1">
    <citation type="submission" date="2017-09" db="EMBL/GenBank/DDBJ databases">
        <title>Depth-based differentiation of microbial function through sediment-hosted aquifers and enrichment of novel symbionts in the deep terrestrial subsurface.</title>
        <authorList>
            <person name="Probst A.J."/>
            <person name="Ladd B."/>
            <person name="Jarett J.K."/>
            <person name="Geller-Mcgrath D.E."/>
            <person name="Sieber C.M.K."/>
            <person name="Emerson J.B."/>
            <person name="Anantharaman K."/>
            <person name="Thomas B.C."/>
            <person name="Malmstrom R."/>
            <person name="Stieglmeier M."/>
            <person name="Klingl A."/>
            <person name="Woyke T."/>
            <person name="Ryan C.M."/>
            <person name="Banfield J.F."/>
        </authorList>
    </citation>
    <scope>NUCLEOTIDE SEQUENCE [LARGE SCALE GENOMIC DNA]</scope>
</reference>
<dbReference type="Pfam" id="PF01943">
    <property type="entry name" value="Polysacc_synt"/>
    <property type="match status" value="1"/>
</dbReference>
<evidence type="ECO:0000256" key="1">
    <source>
        <dbReference type="ARBA" id="ARBA00004651"/>
    </source>
</evidence>
<dbReference type="EMBL" id="PEWD01000050">
    <property type="protein sequence ID" value="PIU68848.1"/>
    <property type="molecule type" value="Genomic_DNA"/>
</dbReference>
<feature type="transmembrane region" description="Helical" evidence="6">
    <location>
        <begin position="144"/>
        <end position="164"/>
    </location>
</feature>
<feature type="transmembrane region" description="Helical" evidence="6">
    <location>
        <begin position="44"/>
        <end position="65"/>
    </location>
</feature>
<dbReference type="AlphaFoldDB" id="A0A2M7AN81"/>
<feature type="transmembrane region" description="Helical" evidence="6">
    <location>
        <begin position="442"/>
        <end position="461"/>
    </location>
</feature>
<dbReference type="GO" id="GO:0005886">
    <property type="term" value="C:plasma membrane"/>
    <property type="evidence" value="ECO:0007669"/>
    <property type="project" value="UniProtKB-SubCell"/>
</dbReference>
<dbReference type="PANTHER" id="PTHR30250:SF11">
    <property type="entry name" value="O-ANTIGEN TRANSPORTER-RELATED"/>
    <property type="match status" value="1"/>
</dbReference>
<evidence type="ECO:0000256" key="2">
    <source>
        <dbReference type="ARBA" id="ARBA00022475"/>
    </source>
</evidence>
<keyword evidence="3 6" id="KW-0812">Transmembrane</keyword>
<keyword evidence="4 6" id="KW-1133">Transmembrane helix</keyword>